<comment type="similarity">
    <text evidence="7">Belongs to the glycosyltransferase 87 family.</text>
</comment>
<evidence type="ECO:0000313" key="11">
    <source>
        <dbReference type="EMBL" id="MDB9138512.1"/>
    </source>
</evidence>
<evidence type="ECO:0000313" key="19">
    <source>
        <dbReference type="Proteomes" id="UP000471216"/>
    </source>
</evidence>
<dbReference type="PANTHER" id="PTHR10859">
    <property type="entry name" value="GLYCOSYL TRANSFERASE"/>
    <property type="match status" value="1"/>
</dbReference>
<dbReference type="PROSITE" id="PS51257">
    <property type="entry name" value="PROKAR_LIPOPROTEIN"/>
    <property type="match status" value="1"/>
</dbReference>
<proteinExistence type="inferred from homology"/>
<dbReference type="Pfam" id="PF09594">
    <property type="entry name" value="GT87"/>
    <property type="match status" value="1"/>
</dbReference>
<dbReference type="PANTHER" id="PTHR10859:SF91">
    <property type="entry name" value="DOLICHYL-PHOSPHATE BETA-GLUCOSYLTRANSFERASE"/>
    <property type="match status" value="1"/>
</dbReference>
<keyword evidence="10" id="KW-0328">Glycosyltransferase</keyword>
<dbReference type="EMBL" id="CZBM01000002">
    <property type="protein sequence ID" value="CUP77397.1"/>
    <property type="molecule type" value="Genomic_DNA"/>
</dbReference>
<dbReference type="GO" id="GO:0016758">
    <property type="term" value="F:hexosyltransferase activity"/>
    <property type="evidence" value="ECO:0007669"/>
    <property type="project" value="InterPro"/>
</dbReference>
<keyword evidence="2" id="KW-1003">Cell membrane</keyword>
<dbReference type="EMBL" id="WKMW01000004">
    <property type="protein sequence ID" value="MRY83633.1"/>
    <property type="molecule type" value="Genomic_DNA"/>
</dbReference>
<evidence type="ECO:0000313" key="17">
    <source>
        <dbReference type="Proteomes" id="UP000195950"/>
    </source>
</evidence>
<evidence type="ECO:0000259" key="9">
    <source>
        <dbReference type="Pfam" id="PF00535"/>
    </source>
</evidence>
<dbReference type="AlphaFoldDB" id="A0A174R0C3"/>
<evidence type="ECO:0000256" key="2">
    <source>
        <dbReference type="ARBA" id="ARBA00022475"/>
    </source>
</evidence>
<keyword evidence="4 8" id="KW-0812">Transmembrane</keyword>
<dbReference type="RefSeq" id="WP_005867820.1">
    <property type="nucleotide sequence ID" value="NZ_CAXSKO010000002.1"/>
</dbReference>
<dbReference type="EC" id="2.4.2.53" evidence="10"/>
<dbReference type="GO" id="GO:0099621">
    <property type="term" value="F:undecaprenyl-phosphate 4-deoxy-4-formamido-L-arabinose transferase activity"/>
    <property type="evidence" value="ECO:0007669"/>
    <property type="project" value="UniProtKB-EC"/>
</dbReference>
<name>A0A174R0C3_PARDI</name>
<evidence type="ECO:0000256" key="5">
    <source>
        <dbReference type="ARBA" id="ARBA00022989"/>
    </source>
</evidence>
<evidence type="ECO:0000313" key="16">
    <source>
        <dbReference type="Proteomes" id="UP000095332"/>
    </source>
</evidence>
<dbReference type="EMBL" id="CP051672">
    <property type="protein sequence ID" value="QJE30394.1"/>
    <property type="molecule type" value="Genomic_DNA"/>
</dbReference>
<feature type="transmembrane region" description="Helical" evidence="8">
    <location>
        <begin position="119"/>
        <end position="152"/>
    </location>
</feature>
<evidence type="ECO:0000313" key="10">
    <source>
        <dbReference type="EMBL" id="CUP77397.1"/>
    </source>
</evidence>
<feature type="domain" description="Glycosyltransferase 2-like" evidence="9">
    <location>
        <begin position="404"/>
        <end position="559"/>
    </location>
</feature>
<feature type="transmembrane region" description="Helical" evidence="8">
    <location>
        <begin position="86"/>
        <end position="107"/>
    </location>
</feature>
<dbReference type="InterPro" id="IPR001173">
    <property type="entry name" value="Glyco_trans_2-like"/>
</dbReference>
<reference evidence="10 16" key="1">
    <citation type="submission" date="2015-09" db="EMBL/GenBank/DDBJ databases">
        <authorList>
            <consortium name="Pathogen Informatics"/>
        </authorList>
    </citation>
    <scope>NUCLEOTIDE SEQUENCE [LARGE SCALE GENOMIC DNA]</scope>
    <source>
        <strain evidence="10 16">2789STDY5834948</strain>
    </source>
</reference>
<evidence type="ECO:0000313" key="13">
    <source>
        <dbReference type="EMBL" id="MRZ06924.1"/>
    </source>
</evidence>
<dbReference type="InterPro" id="IPR029044">
    <property type="entry name" value="Nucleotide-diphossugar_trans"/>
</dbReference>
<reference evidence="11" key="6">
    <citation type="submission" date="2023-01" db="EMBL/GenBank/DDBJ databases">
        <title>Human gut microbiome strain richness.</title>
        <authorList>
            <person name="Chen-Liaw A."/>
        </authorList>
    </citation>
    <scope>NUCLEOTIDE SEQUENCE</scope>
    <source>
        <strain evidence="11">D35st1_E5_D35t1_190705</strain>
    </source>
</reference>
<accession>A0A174R0C3</accession>
<gene>
    <name evidence="10" type="primary">arnC_2</name>
    <name evidence="14" type="ORF">B5F32_01650</name>
    <name evidence="10" type="ORF">ERS852560_00670</name>
    <name evidence="13" type="ORF">GKD54_11940</name>
    <name evidence="12" type="ORF">GKD58_05005</name>
    <name evidence="15" type="ORF">HHO38_19835</name>
    <name evidence="11" type="ORF">PN612_08280</name>
</gene>
<dbReference type="EMBL" id="WKMX01000011">
    <property type="protein sequence ID" value="MRZ06924.1"/>
    <property type="molecule type" value="Genomic_DNA"/>
</dbReference>
<evidence type="ECO:0000256" key="6">
    <source>
        <dbReference type="ARBA" id="ARBA00023136"/>
    </source>
</evidence>
<keyword evidence="6 8" id="KW-0472">Membrane</keyword>
<reference evidence="17" key="2">
    <citation type="submission" date="2017-04" db="EMBL/GenBank/DDBJ databases">
        <title>Function of individual gut microbiota members based on whole genome sequencing of pure cultures obtained from chicken caecum.</title>
        <authorList>
            <person name="Medvecky M."/>
            <person name="Cejkova D."/>
            <person name="Polansky O."/>
            <person name="Karasova D."/>
            <person name="Kubasova T."/>
            <person name="Cizek A."/>
            <person name="Rychlik I."/>
        </authorList>
    </citation>
    <scope>NUCLEOTIDE SEQUENCE [LARGE SCALE GENOMIC DNA]</scope>
    <source>
        <strain evidence="17">An199</strain>
    </source>
</reference>
<protein>
    <submittedName>
        <fullName evidence="12">DUF2029 domain-containing protein</fullName>
    </submittedName>
    <submittedName>
        <fullName evidence="11 14">Glycosyltransferase</fullName>
    </submittedName>
    <submittedName>
        <fullName evidence="10">Undecaprenyl-phosphate 4-deoxy-4-formamido-L-arabinose transferase</fullName>
        <ecNumber evidence="10">2.4.2.53</ecNumber>
    </submittedName>
</protein>
<feature type="transmembrane region" description="Helical" evidence="8">
    <location>
        <begin position="16"/>
        <end position="35"/>
    </location>
</feature>
<dbReference type="InterPro" id="IPR018584">
    <property type="entry name" value="GT87"/>
</dbReference>
<dbReference type="Pfam" id="PF00535">
    <property type="entry name" value="Glycos_transf_2"/>
    <property type="match status" value="1"/>
</dbReference>
<comment type="subcellular location">
    <subcellularLocation>
        <location evidence="1">Cell membrane</location>
        <topology evidence="1">Multi-pass membrane protein</topology>
    </subcellularLocation>
</comment>
<dbReference type="Proteomes" id="UP000501982">
    <property type="component" value="Chromosome"/>
</dbReference>
<dbReference type="Proteomes" id="UP000450599">
    <property type="component" value="Unassembled WGS sequence"/>
</dbReference>
<dbReference type="GO" id="GO:0005886">
    <property type="term" value="C:plasma membrane"/>
    <property type="evidence" value="ECO:0007669"/>
    <property type="project" value="UniProtKB-SubCell"/>
</dbReference>
<evidence type="ECO:0000313" key="18">
    <source>
        <dbReference type="Proteomes" id="UP000450599"/>
    </source>
</evidence>
<dbReference type="SUPFAM" id="SSF53448">
    <property type="entry name" value="Nucleotide-diphospho-sugar transferases"/>
    <property type="match status" value="1"/>
</dbReference>
<dbReference type="Proteomes" id="UP000471216">
    <property type="component" value="Unassembled WGS sequence"/>
</dbReference>
<dbReference type="EMBL" id="JAQMPX010000056">
    <property type="protein sequence ID" value="MDB9138512.1"/>
    <property type="molecule type" value="Genomic_DNA"/>
</dbReference>
<evidence type="ECO:0000256" key="8">
    <source>
        <dbReference type="SAM" id="Phobius"/>
    </source>
</evidence>
<evidence type="ECO:0000256" key="3">
    <source>
        <dbReference type="ARBA" id="ARBA00022679"/>
    </source>
</evidence>
<dbReference type="Proteomes" id="UP001211522">
    <property type="component" value="Unassembled WGS sequence"/>
</dbReference>
<feature type="transmembrane region" description="Helical" evidence="8">
    <location>
        <begin position="258"/>
        <end position="275"/>
    </location>
</feature>
<dbReference type="Gene3D" id="3.90.550.10">
    <property type="entry name" value="Spore Coat Polysaccharide Biosynthesis Protein SpsA, Chain A"/>
    <property type="match status" value="1"/>
</dbReference>
<dbReference type="Proteomes" id="UP000195950">
    <property type="component" value="Unassembled WGS sequence"/>
</dbReference>
<keyword evidence="3 10" id="KW-0808">Transferase</keyword>
<organism evidence="10 16">
    <name type="scientific">Parabacteroides distasonis</name>
    <dbReference type="NCBI Taxonomy" id="823"/>
    <lineage>
        <taxon>Bacteria</taxon>
        <taxon>Pseudomonadati</taxon>
        <taxon>Bacteroidota</taxon>
        <taxon>Bacteroidia</taxon>
        <taxon>Bacteroidales</taxon>
        <taxon>Tannerellaceae</taxon>
        <taxon>Parabacteroides</taxon>
    </lineage>
</organism>
<reference evidence="15 20" key="5">
    <citation type="submission" date="2020-04" db="EMBL/GenBank/DDBJ databases">
        <title>Complete Genomes and Methylome analysis of CBBP consortium that reverse antibiotic-induced susceptibility to vancomycin-resistant Enterococcus faecium infection.</title>
        <authorList>
            <person name="Fomenkov A."/>
            <person name="Zhang Z."/>
            <person name="Pamer E."/>
            <person name="Roberts R.J."/>
        </authorList>
    </citation>
    <scope>NUCLEOTIDE SEQUENCE [LARGE SCALE GENOMIC DNA]</scope>
    <source>
        <strain evidence="20">CBBP</strain>
        <strain evidence="15">CBBP-1</strain>
    </source>
</reference>
<evidence type="ECO:0000313" key="12">
    <source>
        <dbReference type="EMBL" id="MRY83633.1"/>
    </source>
</evidence>
<sequence>MLRVFFRRPIFKNPRFVGFVWFATALVACLLKLPVGRTYNNFMIYRASFFHALELKDLYIYYPNEYHDRFLYGIPFTAIIAPFSLFSPYIGMLLWCLANSLLLYMAIRKLGLADWKQAFVIWVCLNELFTCVLMQQFNIAIAGMILFSFIFIERKQEFWAALMIVLGTMTKIYGIVGLAFLLFSKRRIAFLKGLIFWGIVLYVLPMLYTSPQYVASQYVKWYEVLLDKNVENLFTPYTNISLLGMVRKISGVNTYSDLWLVIPGLLLFIAPYFRINQYDNRRFRMHFLCSTLLFMVLFSSGTENSGYLGAMIAVCLWYIGTPTRKTTPVLNTVLFVFCFILTSLSPTDIFPCYIRKTYVIPYALKALPCVLIWFKIVWEQLTLDFSEPLHRPKTLPGKEEAIDLILPCYNPQEGWERLMIEKHAELVKMLKGRSLRFIVVNDASKRGFTKDAVGRLLEALPDTMIVSYDTNKGKGAAVRAGLSHSTSSITLYTDYDFPYEADSICRMVEWLESGYDVVIAVRNHTYYTHLSTRRKIMSYASRILNFTLLGLTHTDAQGGLKGFNQRGKSFLASTQVNRFLFDTEFIYKASQESDVLIKDMPADLRDNVHLPNMRRGVLAEELKNLFLIAWRG</sequence>
<evidence type="ECO:0000313" key="15">
    <source>
        <dbReference type="EMBL" id="QJE30394.1"/>
    </source>
</evidence>
<keyword evidence="5 8" id="KW-1133">Transmembrane helix</keyword>
<dbReference type="GO" id="GO:0006487">
    <property type="term" value="P:protein N-linked glycosylation"/>
    <property type="evidence" value="ECO:0007669"/>
    <property type="project" value="TreeGrafter"/>
</dbReference>
<dbReference type="Proteomes" id="UP000095332">
    <property type="component" value="Unassembled WGS sequence"/>
</dbReference>
<evidence type="ECO:0000256" key="1">
    <source>
        <dbReference type="ARBA" id="ARBA00004651"/>
    </source>
</evidence>
<feature type="transmembrane region" description="Helical" evidence="8">
    <location>
        <begin position="326"/>
        <end position="346"/>
    </location>
</feature>
<evidence type="ECO:0000313" key="20">
    <source>
        <dbReference type="Proteomes" id="UP000501982"/>
    </source>
</evidence>
<feature type="transmembrane region" description="Helical" evidence="8">
    <location>
        <begin position="190"/>
        <end position="208"/>
    </location>
</feature>
<evidence type="ECO:0000313" key="14">
    <source>
        <dbReference type="EMBL" id="OUP22920.1"/>
    </source>
</evidence>
<evidence type="ECO:0000256" key="4">
    <source>
        <dbReference type="ARBA" id="ARBA00022692"/>
    </source>
</evidence>
<reference evidence="14" key="3">
    <citation type="journal article" date="2018" name="BMC Genomics">
        <title>Whole genome sequencing and function prediction of 133 gut anaerobes isolated from chicken caecum in pure cultures.</title>
        <authorList>
            <person name="Medvecky M."/>
            <person name="Cejkova D."/>
            <person name="Polansky O."/>
            <person name="Karasova D."/>
            <person name="Kubasova T."/>
            <person name="Cizek A."/>
            <person name="Rychlik I."/>
        </authorList>
    </citation>
    <scope>NUCLEOTIDE SEQUENCE</scope>
    <source>
        <strain evidence="14">An199</strain>
    </source>
</reference>
<feature type="transmembrane region" description="Helical" evidence="8">
    <location>
        <begin position="287"/>
        <end position="320"/>
    </location>
</feature>
<dbReference type="EMBL" id="NFJX01000001">
    <property type="protein sequence ID" value="OUP22920.1"/>
    <property type="molecule type" value="Genomic_DNA"/>
</dbReference>
<reference evidence="18 19" key="4">
    <citation type="journal article" date="2019" name="Nat. Med.">
        <title>A library of human gut bacterial isolates paired with longitudinal multiomics data enables mechanistic microbiome research.</title>
        <authorList>
            <person name="Poyet M."/>
            <person name="Groussin M."/>
            <person name="Gibbons S.M."/>
            <person name="Avila-Pacheco J."/>
            <person name="Jiang X."/>
            <person name="Kearney S.M."/>
            <person name="Perrotta A.R."/>
            <person name="Berdy B."/>
            <person name="Zhao S."/>
            <person name="Lieberman T.D."/>
            <person name="Swanson P.K."/>
            <person name="Smith M."/>
            <person name="Roesemann S."/>
            <person name="Alexander J.E."/>
            <person name="Rich S.A."/>
            <person name="Livny J."/>
            <person name="Vlamakis H."/>
            <person name="Clish C."/>
            <person name="Bullock K."/>
            <person name="Deik A."/>
            <person name="Scott J."/>
            <person name="Pierce K.A."/>
            <person name="Xavier R.J."/>
            <person name="Alm E.J."/>
        </authorList>
    </citation>
    <scope>NUCLEOTIDE SEQUENCE [LARGE SCALE GENOMIC DNA]</scope>
    <source>
        <strain evidence="13 19">BIOML-A10</strain>
        <strain evidence="12 18">BIOML-A11</strain>
    </source>
</reference>
<evidence type="ECO:0000256" key="7">
    <source>
        <dbReference type="ARBA" id="ARBA00024033"/>
    </source>
</evidence>
<feature type="transmembrane region" description="Helical" evidence="8">
    <location>
        <begin position="158"/>
        <end position="183"/>
    </location>
</feature>